<dbReference type="PANTHER" id="PTHR11654">
    <property type="entry name" value="OLIGOPEPTIDE TRANSPORTER-RELATED"/>
    <property type="match status" value="1"/>
</dbReference>
<dbReference type="Proteomes" id="UP000239899">
    <property type="component" value="Unassembled WGS sequence"/>
</dbReference>
<evidence type="ECO:0000256" key="2">
    <source>
        <dbReference type="ARBA" id="ARBA00005982"/>
    </source>
</evidence>
<keyword evidence="4 6" id="KW-1133">Transmembrane helix</keyword>
<name>A0A2P6TPT0_CHLSO</name>
<feature type="transmembrane region" description="Helical" evidence="6">
    <location>
        <begin position="69"/>
        <end position="95"/>
    </location>
</feature>
<keyword evidence="3 6" id="KW-0812">Transmembrane</keyword>
<feature type="transmembrane region" description="Helical" evidence="6">
    <location>
        <begin position="181"/>
        <end position="198"/>
    </location>
</feature>
<evidence type="ECO:0000256" key="3">
    <source>
        <dbReference type="ARBA" id="ARBA00022692"/>
    </source>
</evidence>
<gene>
    <name evidence="7" type="ORF">C2E21_4944</name>
</gene>
<dbReference type="Pfam" id="PF00854">
    <property type="entry name" value="PTR2"/>
    <property type="match status" value="2"/>
</dbReference>
<protein>
    <submittedName>
        <fullName evidence="7">NRT1 PTR FAMILY-like</fullName>
    </submittedName>
</protein>
<organism evidence="7 8">
    <name type="scientific">Chlorella sorokiniana</name>
    <name type="common">Freshwater green alga</name>
    <dbReference type="NCBI Taxonomy" id="3076"/>
    <lineage>
        <taxon>Eukaryota</taxon>
        <taxon>Viridiplantae</taxon>
        <taxon>Chlorophyta</taxon>
        <taxon>core chlorophytes</taxon>
        <taxon>Trebouxiophyceae</taxon>
        <taxon>Chlorellales</taxon>
        <taxon>Chlorellaceae</taxon>
        <taxon>Chlorella clade</taxon>
        <taxon>Chlorella</taxon>
    </lineage>
</organism>
<dbReference type="InterPro" id="IPR036259">
    <property type="entry name" value="MFS_trans_sf"/>
</dbReference>
<comment type="caution">
    <text evidence="7">The sequence shown here is derived from an EMBL/GenBank/DDBJ whole genome shotgun (WGS) entry which is preliminary data.</text>
</comment>
<feature type="transmembrane region" description="Helical" evidence="6">
    <location>
        <begin position="37"/>
        <end position="57"/>
    </location>
</feature>
<evidence type="ECO:0000256" key="1">
    <source>
        <dbReference type="ARBA" id="ARBA00004141"/>
    </source>
</evidence>
<dbReference type="InterPro" id="IPR000109">
    <property type="entry name" value="POT_fam"/>
</dbReference>
<dbReference type="SUPFAM" id="SSF103473">
    <property type="entry name" value="MFS general substrate transporter"/>
    <property type="match status" value="1"/>
</dbReference>
<reference evidence="7 8" key="1">
    <citation type="journal article" date="2018" name="Plant J.">
        <title>Genome sequences of Chlorella sorokiniana UTEX 1602 and Micractinium conductrix SAG 241.80: implications to maltose excretion by a green alga.</title>
        <authorList>
            <person name="Arriola M.B."/>
            <person name="Velmurugan N."/>
            <person name="Zhang Y."/>
            <person name="Plunkett M.H."/>
            <person name="Hondzo H."/>
            <person name="Barney B.M."/>
        </authorList>
    </citation>
    <scope>NUCLEOTIDE SEQUENCE [LARGE SCALE GENOMIC DNA]</scope>
    <source>
        <strain evidence="8">UTEX 1602</strain>
    </source>
</reference>
<evidence type="ECO:0000256" key="6">
    <source>
        <dbReference type="SAM" id="Phobius"/>
    </source>
</evidence>
<dbReference type="GO" id="GO:0016020">
    <property type="term" value="C:membrane"/>
    <property type="evidence" value="ECO:0007669"/>
    <property type="project" value="UniProtKB-SubCell"/>
</dbReference>
<keyword evidence="5 6" id="KW-0472">Membrane</keyword>
<feature type="transmembrane region" description="Helical" evidence="6">
    <location>
        <begin position="246"/>
        <end position="275"/>
    </location>
</feature>
<accession>A0A2P6TPT0</accession>
<comment type="similarity">
    <text evidence="2">Belongs to the major facilitator superfamily. Proton-dependent oligopeptide transporter (POT/PTR) (TC 2.A.17) family.</text>
</comment>
<evidence type="ECO:0000313" key="7">
    <source>
        <dbReference type="EMBL" id="PRW56040.1"/>
    </source>
</evidence>
<dbReference type="EMBL" id="LHPG02000009">
    <property type="protein sequence ID" value="PRW56040.1"/>
    <property type="molecule type" value="Genomic_DNA"/>
</dbReference>
<dbReference type="Gene3D" id="1.20.1250.20">
    <property type="entry name" value="MFS general substrate transporter like domains"/>
    <property type="match status" value="2"/>
</dbReference>
<evidence type="ECO:0000256" key="4">
    <source>
        <dbReference type="ARBA" id="ARBA00022989"/>
    </source>
</evidence>
<sequence>MYLVALGEGGIKPCVMPFGADQFDETDPRQAKRVPQFFSVSYAAINTGTLITLLFVVNIETSVSWAAGFAVILGAFVIATTVFVTGSIVAGYRYWPPGGSPLTRIWHVTAATWAHRKAQVPADARELHEVEGAMSVVPGQLKLPRTASFKFLEKAAVRTKPAGAAQERLVTLTEVEEVKCVLRLLPVAFTLICYYAIYGQTTTMFILQASAGYLAAMLGMVAAAVVEIVRLDVVARHGLQVADCQALVLVLVLVQYVCIGVSELLAVAGSLELFYSQAPDAMRSFCSALQVVCMGLGSYVAAALVAILQAISTAGGGPGWIATNVNQAHLDYFFWTLLVLMFLDFLLFLRVSSRFRYRELPHATVGVEALALTPDLKSGVGLTIAMSAKSRMALDLRSGMLRPATLHHAISKGTLSARSNLILRRATVQASEALTLDATSSSLVTEAGSRASHLQTATA</sequence>
<evidence type="ECO:0000313" key="8">
    <source>
        <dbReference type="Proteomes" id="UP000239899"/>
    </source>
</evidence>
<dbReference type="AlphaFoldDB" id="A0A2P6TPT0"/>
<comment type="subcellular location">
    <subcellularLocation>
        <location evidence="1">Membrane</location>
        <topology evidence="1">Multi-pass membrane protein</topology>
    </subcellularLocation>
</comment>
<dbReference type="OrthoDB" id="8904098at2759"/>
<feature type="transmembrane region" description="Helical" evidence="6">
    <location>
        <begin position="287"/>
        <end position="312"/>
    </location>
</feature>
<dbReference type="GO" id="GO:0022857">
    <property type="term" value="F:transmembrane transporter activity"/>
    <property type="evidence" value="ECO:0007669"/>
    <property type="project" value="InterPro"/>
</dbReference>
<feature type="transmembrane region" description="Helical" evidence="6">
    <location>
        <begin position="332"/>
        <end position="349"/>
    </location>
</feature>
<proteinExistence type="inferred from homology"/>
<feature type="transmembrane region" description="Helical" evidence="6">
    <location>
        <begin position="205"/>
        <end position="226"/>
    </location>
</feature>
<keyword evidence="8" id="KW-1185">Reference proteome</keyword>
<evidence type="ECO:0000256" key="5">
    <source>
        <dbReference type="ARBA" id="ARBA00023136"/>
    </source>
</evidence>